<evidence type="ECO:0000256" key="1">
    <source>
        <dbReference type="SAM" id="SignalP"/>
    </source>
</evidence>
<organism evidence="2 3">
    <name type="scientific">Scophthalmus maximus</name>
    <name type="common">Turbot</name>
    <name type="synonym">Psetta maxima</name>
    <dbReference type="NCBI Taxonomy" id="52904"/>
    <lineage>
        <taxon>Eukaryota</taxon>
        <taxon>Metazoa</taxon>
        <taxon>Chordata</taxon>
        <taxon>Craniata</taxon>
        <taxon>Vertebrata</taxon>
        <taxon>Euteleostomi</taxon>
        <taxon>Actinopterygii</taxon>
        <taxon>Neopterygii</taxon>
        <taxon>Teleostei</taxon>
        <taxon>Neoteleostei</taxon>
        <taxon>Acanthomorphata</taxon>
        <taxon>Carangaria</taxon>
        <taxon>Pleuronectiformes</taxon>
        <taxon>Pleuronectoidei</taxon>
        <taxon>Scophthalmidae</taxon>
        <taxon>Scophthalmus</taxon>
    </lineage>
</organism>
<keyword evidence="1" id="KW-0732">Signal</keyword>
<protein>
    <submittedName>
        <fullName evidence="2">Uncharacterized protein</fullName>
    </submittedName>
</protein>
<comment type="caution">
    <text evidence="2">The sequence shown here is derived from an EMBL/GenBank/DDBJ whole genome shotgun (WGS) entry which is preliminary data.</text>
</comment>
<dbReference type="Proteomes" id="UP000438429">
    <property type="component" value="Unassembled WGS sequence"/>
</dbReference>
<evidence type="ECO:0000313" key="3">
    <source>
        <dbReference type="Proteomes" id="UP000438429"/>
    </source>
</evidence>
<evidence type="ECO:0000313" key="2">
    <source>
        <dbReference type="EMBL" id="KAF0035504.1"/>
    </source>
</evidence>
<dbReference type="AlphaFoldDB" id="A0A6A4SWQ3"/>
<name>A0A6A4SWQ3_SCOMX</name>
<accession>A0A6A4SWQ3</accession>
<feature type="signal peptide" evidence="1">
    <location>
        <begin position="1"/>
        <end position="19"/>
    </location>
</feature>
<feature type="chain" id="PRO_5025593027" evidence="1">
    <location>
        <begin position="20"/>
        <end position="163"/>
    </location>
</feature>
<proteinExistence type="predicted"/>
<reference evidence="2 3" key="1">
    <citation type="submission" date="2019-06" db="EMBL/GenBank/DDBJ databases">
        <title>Draft genomes of female and male turbot (Scophthalmus maximus).</title>
        <authorList>
            <person name="Xu H."/>
            <person name="Xu X.-W."/>
            <person name="Shao C."/>
            <person name="Chen S."/>
        </authorList>
    </citation>
    <scope>NUCLEOTIDE SEQUENCE [LARGE SCALE GENOMIC DNA]</scope>
    <source>
        <strain evidence="2">Ysfricsl-2016a</strain>
        <tissue evidence="2">Blood</tissue>
    </source>
</reference>
<sequence length="163" mass="18229">MKWKISSGLFFTMDLGLFAFEHFRAEDYEKDGTSSVITSSSSAKFVARRFTLSALDMRGIDMPITGGALIKHVAASAEERSVIISEAAGKNSKDTVPSLRRSTAQKRHYVVMYGKHLHVFTGNSRRADFLAPVVSPGDDAQREIQVYMKKRHHFNLTDSGRDE</sequence>
<gene>
    <name evidence="2" type="ORF">F2P81_013262</name>
</gene>
<dbReference type="EMBL" id="VEVO01000011">
    <property type="protein sequence ID" value="KAF0035504.1"/>
    <property type="molecule type" value="Genomic_DNA"/>
</dbReference>